<evidence type="ECO:0000256" key="1">
    <source>
        <dbReference type="SAM" id="MobiDB-lite"/>
    </source>
</evidence>
<accession>A0A2V4MSV9</accession>
<dbReference type="AlphaFoldDB" id="A0A2V4MSV9"/>
<gene>
    <name evidence="3" type="ORF">DI396_06450</name>
</gene>
<keyword evidence="2" id="KW-0472">Membrane</keyword>
<organism evidence="3 4">
    <name type="scientific">Litorivita pollutaquae</name>
    <dbReference type="NCBI Taxonomy" id="2200892"/>
    <lineage>
        <taxon>Bacteria</taxon>
        <taxon>Pseudomonadati</taxon>
        <taxon>Pseudomonadota</taxon>
        <taxon>Alphaproteobacteria</taxon>
        <taxon>Rhodobacterales</taxon>
        <taxon>Paracoccaceae</taxon>
        <taxon>Litorivita</taxon>
    </lineage>
</organism>
<keyword evidence="4" id="KW-1185">Reference proteome</keyword>
<evidence type="ECO:0000313" key="4">
    <source>
        <dbReference type="Proteomes" id="UP000248012"/>
    </source>
</evidence>
<evidence type="ECO:0000313" key="3">
    <source>
        <dbReference type="EMBL" id="PYC48599.1"/>
    </source>
</evidence>
<sequence>MTDAIFFVLLSLPFLAVLVAGYGGYRQRVSTAVLALVLMIGVPGLVLTAAYFISSVLGAEDPDANIFFALILMGHLGAVVLMCLAFGAMWRLRNAQERRAKREQGVFTSKRRAGSAGTRRDQGGDNGTGAAKDAPSNRSHTAPQGGVQPTNTLEFSGL</sequence>
<comment type="caution">
    <text evidence="3">The sequence shown here is derived from an EMBL/GenBank/DDBJ whole genome shotgun (WGS) entry which is preliminary data.</text>
</comment>
<feature type="transmembrane region" description="Helical" evidence="2">
    <location>
        <begin position="6"/>
        <end position="25"/>
    </location>
</feature>
<keyword evidence="2" id="KW-0812">Transmembrane</keyword>
<dbReference type="RefSeq" id="WP_110795331.1">
    <property type="nucleotide sequence ID" value="NZ_KZ826482.1"/>
</dbReference>
<feature type="transmembrane region" description="Helical" evidence="2">
    <location>
        <begin position="32"/>
        <end position="54"/>
    </location>
</feature>
<feature type="transmembrane region" description="Helical" evidence="2">
    <location>
        <begin position="66"/>
        <end position="92"/>
    </location>
</feature>
<name>A0A2V4MSV9_9RHOB</name>
<protein>
    <submittedName>
        <fullName evidence="3">Uncharacterized protein</fullName>
    </submittedName>
</protein>
<proteinExistence type="predicted"/>
<evidence type="ECO:0000256" key="2">
    <source>
        <dbReference type="SAM" id="Phobius"/>
    </source>
</evidence>
<keyword evidence="2" id="KW-1133">Transmembrane helix</keyword>
<feature type="compositionally biased region" description="Polar residues" evidence="1">
    <location>
        <begin position="136"/>
        <end position="158"/>
    </location>
</feature>
<feature type="region of interest" description="Disordered" evidence="1">
    <location>
        <begin position="98"/>
        <end position="158"/>
    </location>
</feature>
<reference evidence="3 4" key="1">
    <citation type="submission" date="2018-05" db="EMBL/GenBank/DDBJ databases">
        <title>Oceanovita maritima gen. nov., sp. nov., a marine bacterium in the family Rhodobacteraceae isolated from surface seawater of Lundu port Xiamen, China.</title>
        <authorList>
            <person name="Hetharua B.H."/>
            <person name="Min D."/>
            <person name="Liao H."/>
            <person name="Tian Y."/>
        </authorList>
    </citation>
    <scope>NUCLEOTIDE SEQUENCE [LARGE SCALE GENOMIC DNA]</scope>
    <source>
        <strain evidence="3 4">FSX-11</strain>
    </source>
</reference>
<dbReference type="EMBL" id="QFVT01000003">
    <property type="protein sequence ID" value="PYC48599.1"/>
    <property type="molecule type" value="Genomic_DNA"/>
</dbReference>
<dbReference type="Proteomes" id="UP000248012">
    <property type="component" value="Unassembled WGS sequence"/>
</dbReference>